<name>A0A1I7YIJ6_9BILA</name>
<comment type="cofactor">
    <cofactor evidence="1">
        <name>Mn(2+)</name>
        <dbReference type="ChEBI" id="CHEBI:29035"/>
    </cofactor>
</comment>
<evidence type="ECO:0000256" key="4">
    <source>
        <dbReference type="ARBA" id="ARBA00022723"/>
    </source>
</evidence>
<evidence type="ECO:0000256" key="2">
    <source>
        <dbReference type="ARBA" id="ARBA00001946"/>
    </source>
</evidence>
<dbReference type="GO" id="GO:0046872">
    <property type="term" value="F:metal ion binding"/>
    <property type="evidence" value="ECO:0007669"/>
    <property type="project" value="UniProtKB-KW"/>
</dbReference>
<dbReference type="InterPro" id="IPR000086">
    <property type="entry name" value="NUDIX_hydrolase_dom"/>
</dbReference>
<dbReference type="GO" id="GO:0005739">
    <property type="term" value="C:mitochondrion"/>
    <property type="evidence" value="ECO:0007669"/>
    <property type="project" value="TreeGrafter"/>
</dbReference>
<comment type="cofactor">
    <cofactor evidence="2">
        <name>Mg(2+)</name>
        <dbReference type="ChEBI" id="CHEBI:18420"/>
    </cofactor>
</comment>
<dbReference type="WBParaSite" id="L893_g16779.t1">
    <property type="protein sequence ID" value="L893_g16779.t1"/>
    <property type="gene ID" value="L893_g16779"/>
</dbReference>
<keyword evidence="4" id="KW-0479">Metal-binding</keyword>
<dbReference type="Gene3D" id="3.90.79.10">
    <property type="entry name" value="Nucleoside Triphosphate Pyrophosphohydrolase"/>
    <property type="match status" value="1"/>
</dbReference>
<evidence type="ECO:0000256" key="7">
    <source>
        <dbReference type="ARBA" id="ARBA00023211"/>
    </source>
</evidence>
<dbReference type="PROSITE" id="PS51462">
    <property type="entry name" value="NUDIX"/>
    <property type="match status" value="1"/>
</dbReference>
<evidence type="ECO:0000256" key="1">
    <source>
        <dbReference type="ARBA" id="ARBA00001936"/>
    </source>
</evidence>
<proteinExistence type="inferred from homology"/>
<sequence>MPNIYVFPGGLLEEQVDRQFPIEKTNYALGFENDYPFRVAALRELFEETGILLVVDETLKKKAILSTLKDRRLSRWREKVFANPLAFQEIFTDYKLDLHSLQPWSNWLTPSSYELRFDTLFFVIPVHKEIEVDLCDKEMSEWLWVEPKDILEKCMKRGSHGVLAPPQFYELNRLLNTRFNRLSAMCVPHKICPQIIYPKEDRTKTYEILPGDHLYDYTDAFHTHSKEMSEADISKSEIMDCVIHRITHFKPYFSRCQLHVKNVDREQEKIRLFHIERTVN</sequence>
<keyword evidence="6" id="KW-0460">Magnesium</keyword>
<keyword evidence="5" id="KW-0378">Hydrolase</keyword>
<dbReference type="SUPFAM" id="SSF55811">
    <property type="entry name" value="Nudix"/>
    <property type="match status" value="1"/>
</dbReference>
<evidence type="ECO:0000259" key="8">
    <source>
        <dbReference type="PROSITE" id="PS51462"/>
    </source>
</evidence>
<evidence type="ECO:0000256" key="3">
    <source>
        <dbReference type="ARBA" id="ARBA00005582"/>
    </source>
</evidence>
<comment type="similarity">
    <text evidence="3">Belongs to the Nudix hydrolase family.</text>
</comment>
<accession>A0A1I7YIJ6</accession>
<keyword evidence="9" id="KW-1185">Reference proteome</keyword>
<keyword evidence="7" id="KW-0464">Manganese</keyword>
<dbReference type="GO" id="GO:0016818">
    <property type="term" value="F:hydrolase activity, acting on acid anhydrides, in phosphorus-containing anhydrides"/>
    <property type="evidence" value="ECO:0007669"/>
    <property type="project" value="InterPro"/>
</dbReference>
<dbReference type="Proteomes" id="UP000095287">
    <property type="component" value="Unplaced"/>
</dbReference>
<dbReference type="InterPro" id="IPR015797">
    <property type="entry name" value="NUDIX_hydrolase-like_dom_sf"/>
</dbReference>
<dbReference type="AlphaFoldDB" id="A0A1I7YIJ6"/>
<evidence type="ECO:0000313" key="10">
    <source>
        <dbReference type="WBParaSite" id="L893_g16779.t1"/>
    </source>
</evidence>
<organism evidence="9 10">
    <name type="scientific">Steinernema glaseri</name>
    <dbReference type="NCBI Taxonomy" id="37863"/>
    <lineage>
        <taxon>Eukaryota</taxon>
        <taxon>Metazoa</taxon>
        <taxon>Ecdysozoa</taxon>
        <taxon>Nematoda</taxon>
        <taxon>Chromadorea</taxon>
        <taxon>Rhabditida</taxon>
        <taxon>Tylenchina</taxon>
        <taxon>Panagrolaimomorpha</taxon>
        <taxon>Strongyloidoidea</taxon>
        <taxon>Steinernematidae</taxon>
        <taxon>Steinernema</taxon>
    </lineage>
</organism>
<dbReference type="PANTHER" id="PTHR12318:SF0">
    <property type="entry name" value="ACYL-COENZYME A DIPHOSPHATASE NUDT19"/>
    <property type="match status" value="1"/>
</dbReference>
<reference evidence="10" key="1">
    <citation type="submission" date="2016-11" db="UniProtKB">
        <authorList>
            <consortium name="WormBaseParasite"/>
        </authorList>
    </citation>
    <scope>IDENTIFICATION</scope>
</reference>
<feature type="domain" description="Nudix hydrolase" evidence="8">
    <location>
        <begin position="1"/>
        <end position="169"/>
    </location>
</feature>
<protein>
    <submittedName>
        <fullName evidence="10">Nudix hydrolase domain-containing protein</fullName>
    </submittedName>
</protein>
<evidence type="ECO:0000256" key="6">
    <source>
        <dbReference type="ARBA" id="ARBA00022842"/>
    </source>
</evidence>
<dbReference type="InterPro" id="IPR039121">
    <property type="entry name" value="NUDT19"/>
</dbReference>
<dbReference type="PANTHER" id="PTHR12318">
    <property type="entry name" value="TESTOSTERONE-REGULATED PROTEIN RP2"/>
    <property type="match status" value="1"/>
</dbReference>
<evidence type="ECO:0000256" key="5">
    <source>
        <dbReference type="ARBA" id="ARBA00022801"/>
    </source>
</evidence>
<evidence type="ECO:0000313" key="9">
    <source>
        <dbReference type="Proteomes" id="UP000095287"/>
    </source>
</evidence>